<keyword evidence="2 6" id="KW-0812">Transmembrane</keyword>
<feature type="transmembrane region" description="Helical" evidence="6">
    <location>
        <begin position="94"/>
        <end position="114"/>
    </location>
</feature>
<dbReference type="PANTHER" id="PTHR23501">
    <property type="entry name" value="MAJOR FACILITATOR SUPERFAMILY"/>
    <property type="match status" value="1"/>
</dbReference>
<dbReference type="SUPFAM" id="SSF103473">
    <property type="entry name" value="MFS general substrate transporter"/>
    <property type="match status" value="2"/>
</dbReference>
<evidence type="ECO:0000256" key="3">
    <source>
        <dbReference type="ARBA" id="ARBA00022989"/>
    </source>
</evidence>
<feature type="domain" description="Major facilitator superfamily (MFS) profile" evidence="7">
    <location>
        <begin position="30"/>
        <end position="528"/>
    </location>
</feature>
<feature type="transmembrane region" description="Helical" evidence="6">
    <location>
        <begin position="186"/>
        <end position="206"/>
    </location>
</feature>
<evidence type="ECO:0000313" key="9">
    <source>
        <dbReference type="Proteomes" id="UP000803884"/>
    </source>
</evidence>
<feature type="transmembrane region" description="Helical" evidence="6">
    <location>
        <begin position="120"/>
        <end position="140"/>
    </location>
</feature>
<dbReference type="PANTHER" id="PTHR23501:SF43">
    <property type="entry name" value="MULTIDRUG TRANSPORTER, PUTATIVE (AFU_ORTHOLOGUE AFUA_6G03040)-RELATED"/>
    <property type="match status" value="1"/>
</dbReference>
<feature type="transmembrane region" description="Helical" evidence="6">
    <location>
        <begin position="29"/>
        <end position="55"/>
    </location>
</feature>
<dbReference type="Proteomes" id="UP000803884">
    <property type="component" value="Unassembled WGS sequence"/>
</dbReference>
<evidence type="ECO:0000256" key="2">
    <source>
        <dbReference type="ARBA" id="ARBA00022692"/>
    </source>
</evidence>
<dbReference type="Pfam" id="PF07690">
    <property type="entry name" value="MFS_1"/>
    <property type="match status" value="1"/>
</dbReference>
<proteinExistence type="predicted"/>
<dbReference type="InterPro" id="IPR036259">
    <property type="entry name" value="MFS_trans_sf"/>
</dbReference>
<keyword evidence="4 6" id="KW-0472">Membrane</keyword>
<accession>A0AB34KTV7</accession>
<dbReference type="GO" id="GO:0022857">
    <property type="term" value="F:transmembrane transporter activity"/>
    <property type="evidence" value="ECO:0007669"/>
    <property type="project" value="InterPro"/>
</dbReference>
<comment type="caution">
    <text evidence="8">The sequence shown here is derived from an EMBL/GenBank/DDBJ whole genome shotgun (WGS) entry which is preliminary data.</text>
</comment>
<feature type="region of interest" description="Disordered" evidence="5">
    <location>
        <begin position="532"/>
        <end position="561"/>
    </location>
</feature>
<dbReference type="PROSITE" id="PS50850">
    <property type="entry name" value="MFS"/>
    <property type="match status" value="1"/>
</dbReference>
<dbReference type="PRINTS" id="PR01036">
    <property type="entry name" value="TCRTETB"/>
</dbReference>
<feature type="transmembrane region" description="Helical" evidence="6">
    <location>
        <begin position="299"/>
        <end position="321"/>
    </location>
</feature>
<evidence type="ECO:0000313" key="8">
    <source>
        <dbReference type="EMBL" id="KAL1588434.1"/>
    </source>
</evidence>
<name>A0AB34KTV7_9PEZI</name>
<dbReference type="GO" id="GO:0005886">
    <property type="term" value="C:plasma membrane"/>
    <property type="evidence" value="ECO:0007669"/>
    <property type="project" value="TreeGrafter"/>
</dbReference>
<evidence type="ECO:0000256" key="1">
    <source>
        <dbReference type="ARBA" id="ARBA00004141"/>
    </source>
</evidence>
<gene>
    <name evidence="8" type="ORF">WHR41_02760</name>
</gene>
<feature type="transmembrane region" description="Helical" evidence="6">
    <location>
        <begin position="398"/>
        <end position="417"/>
    </location>
</feature>
<evidence type="ECO:0000256" key="5">
    <source>
        <dbReference type="SAM" id="MobiDB-lite"/>
    </source>
</evidence>
<dbReference type="InterPro" id="IPR011701">
    <property type="entry name" value="MFS"/>
</dbReference>
<evidence type="ECO:0000256" key="6">
    <source>
        <dbReference type="SAM" id="Phobius"/>
    </source>
</evidence>
<dbReference type="RefSeq" id="XP_069231539.1">
    <property type="nucleotide sequence ID" value="XM_069371366.1"/>
</dbReference>
<evidence type="ECO:0000259" key="7">
    <source>
        <dbReference type="PROSITE" id="PS50850"/>
    </source>
</evidence>
<dbReference type="AlphaFoldDB" id="A0AB34KTV7"/>
<feature type="transmembrane region" description="Helical" evidence="6">
    <location>
        <begin position="367"/>
        <end position="386"/>
    </location>
</feature>
<protein>
    <recommendedName>
        <fullName evidence="7">Major facilitator superfamily (MFS) profile domain-containing protein</fullName>
    </recommendedName>
</protein>
<keyword evidence="3 6" id="KW-1133">Transmembrane helix</keyword>
<feature type="transmembrane region" description="Helical" evidence="6">
    <location>
        <begin position="152"/>
        <end position="174"/>
    </location>
</feature>
<sequence length="561" mass="60121">MSKKRSEPASTESVDDESSNRLTGWRQHCIIASVFMGLFLSFLDTTIVAVALPTISDQFGDFERSSWVITAYLLTYMAFGIILARLSDFFGSKAIEVTSLVLFLVFSIACAVSQNMFQLIVFRALQGIGGSGLYSMTMVINLRIVSPRKMPLMAAVLSLVQVVSGVLGPVLGGAMAHSRTSDTWRWIFWINLPLGGVALATIMVAWPHEKGKKVLAKAALSSIDFLGAFLLLAFSILLVFALVEAGTRAYSWGSAAIIVSLVLSGLSLVVFVAWQEILTRRPTWSVEGIFPLEVVKMRVMGSTILVTLLTGFVFYIAVVHIPERFQVVSGDNAVIAGVKFLPMMAGSAVGSFVAGAVNQRRNLTSPIIVIATALQVLGYGLMSSLGDDIGTPKATYGYQVLVGLGFGLSIASATIMVQINLTSRPQFMAATQGALTQVRSLGGSIGLAIAVIVLNAEIRSSAVLTDALSSDQLDALYRSPLVIKTFSVAQQSLVAHIHAHVFVQQMRVATYIIAAGFLVSLLALESKPVQPAIRQQSNEETAPTQEVATAQRSEESSASQK</sequence>
<comment type="subcellular location">
    <subcellularLocation>
        <location evidence="1">Membrane</location>
        <topology evidence="1">Multi-pass membrane protein</topology>
    </subcellularLocation>
</comment>
<feature type="transmembrane region" description="Helical" evidence="6">
    <location>
        <begin position="333"/>
        <end position="355"/>
    </location>
</feature>
<feature type="transmembrane region" description="Helical" evidence="6">
    <location>
        <begin position="218"/>
        <end position="243"/>
    </location>
</feature>
<dbReference type="InterPro" id="IPR020846">
    <property type="entry name" value="MFS_dom"/>
</dbReference>
<feature type="transmembrane region" description="Helical" evidence="6">
    <location>
        <begin position="438"/>
        <end position="456"/>
    </location>
</feature>
<keyword evidence="9" id="KW-1185">Reference proteome</keyword>
<feature type="transmembrane region" description="Helical" evidence="6">
    <location>
        <begin position="249"/>
        <end position="274"/>
    </location>
</feature>
<reference evidence="8 9" key="1">
    <citation type="journal article" date="2020" name="Microbiol. Resour. Announc.">
        <title>Draft Genome Sequence of a Cladosporium Species Isolated from the Mesophotic Ascidian Didemnum maculosum.</title>
        <authorList>
            <person name="Gioti A."/>
            <person name="Siaperas R."/>
            <person name="Nikolaivits E."/>
            <person name="Le Goff G."/>
            <person name="Ouazzani J."/>
            <person name="Kotoulas G."/>
            <person name="Topakas E."/>
        </authorList>
    </citation>
    <scope>NUCLEOTIDE SEQUENCE [LARGE SCALE GENOMIC DNA]</scope>
    <source>
        <strain evidence="8 9">TM138-S3</strain>
    </source>
</reference>
<dbReference type="Gene3D" id="1.20.1250.20">
    <property type="entry name" value="MFS general substrate transporter like domains"/>
    <property type="match status" value="2"/>
</dbReference>
<feature type="compositionally biased region" description="Polar residues" evidence="5">
    <location>
        <begin position="533"/>
        <end position="561"/>
    </location>
</feature>
<feature type="transmembrane region" description="Helical" evidence="6">
    <location>
        <begin position="508"/>
        <end position="524"/>
    </location>
</feature>
<feature type="transmembrane region" description="Helical" evidence="6">
    <location>
        <begin position="67"/>
        <end position="87"/>
    </location>
</feature>
<evidence type="ECO:0000256" key="4">
    <source>
        <dbReference type="ARBA" id="ARBA00023136"/>
    </source>
</evidence>
<organism evidence="8 9">
    <name type="scientific">Cladosporium halotolerans</name>
    <dbReference type="NCBI Taxonomy" id="1052096"/>
    <lineage>
        <taxon>Eukaryota</taxon>
        <taxon>Fungi</taxon>
        <taxon>Dikarya</taxon>
        <taxon>Ascomycota</taxon>
        <taxon>Pezizomycotina</taxon>
        <taxon>Dothideomycetes</taxon>
        <taxon>Dothideomycetidae</taxon>
        <taxon>Cladosporiales</taxon>
        <taxon>Cladosporiaceae</taxon>
        <taxon>Cladosporium</taxon>
    </lineage>
</organism>
<dbReference type="GeneID" id="96004204"/>
<dbReference type="EMBL" id="JAAQHG020000007">
    <property type="protein sequence ID" value="KAL1588434.1"/>
    <property type="molecule type" value="Genomic_DNA"/>
</dbReference>